<evidence type="ECO:0000256" key="4">
    <source>
        <dbReference type="ARBA" id="ARBA00022448"/>
    </source>
</evidence>
<organism evidence="17 18">
    <name type="scientific">Tropilaelaps mercedesae</name>
    <dbReference type="NCBI Taxonomy" id="418985"/>
    <lineage>
        <taxon>Eukaryota</taxon>
        <taxon>Metazoa</taxon>
        <taxon>Ecdysozoa</taxon>
        <taxon>Arthropoda</taxon>
        <taxon>Chelicerata</taxon>
        <taxon>Arachnida</taxon>
        <taxon>Acari</taxon>
        <taxon>Parasitiformes</taxon>
        <taxon>Mesostigmata</taxon>
        <taxon>Gamasina</taxon>
        <taxon>Dermanyssoidea</taxon>
        <taxon>Laelapidae</taxon>
        <taxon>Tropilaelaps</taxon>
    </lineage>
</organism>
<sequence length="341" mass="34937">MRSSKGTTMSTAIGVVLVTLAGLSTADDSGNSITIINGTVTQGPILSALQQITGDDRKISIRKIEVLTFKAGRLAVRMRTTPPQQLNCMTGCFGKLPTSAQCKNDGWDGVSVSWRCQANVQHGRKLVDTRVRCEAFPEGDKEYILAGSCALDYSLEATASGGGNRGSNTNVIYPTSNTDSHRKSPLQYIIPLIMIAIIVVILFSVFKACSRTKESSGVVMGPPPGQPIGGGGFYGGPGAYPAQPGFNPGYAQPGYAAPVVAPHSNGGGGSALGAGVGGFAAGAATGGLLGYMLGNRGGEHHYSSSGSYGTYESGGGGGGNDEGFNGGGYEISTDFADTVME</sequence>
<dbReference type="InParanoid" id="A0A1V9XYP5"/>
<dbReference type="Pfam" id="PF06682">
    <property type="entry name" value="SARAF"/>
    <property type="match status" value="1"/>
</dbReference>
<dbReference type="Proteomes" id="UP000192247">
    <property type="component" value="Unassembled WGS sequence"/>
</dbReference>
<keyword evidence="6 15" id="KW-0812">Transmembrane</keyword>
<feature type="chain" id="PRO_5013026209" description="Store-operated calcium entry-associated regulatory factor" evidence="16">
    <location>
        <begin position="27"/>
        <end position="341"/>
    </location>
</feature>
<evidence type="ECO:0000313" key="17">
    <source>
        <dbReference type="EMBL" id="OQR78627.1"/>
    </source>
</evidence>
<keyword evidence="4" id="KW-0813">Transport</keyword>
<evidence type="ECO:0000256" key="14">
    <source>
        <dbReference type="SAM" id="MobiDB-lite"/>
    </source>
</evidence>
<evidence type="ECO:0000256" key="7">
    <source>
        <dbReference type="ARBA" id="ARBA00022729"/>
    </source>
</evidence>
<proteinExistence type="inferred from homology"/>
<gene>
    <name evidence="17" type="ORF">BIW11_06282</name>
</gene>
<reference evidence="17 18" key="1">
    <citation type="journal article" date="2017" name="Gigascience">
        <title>Draft genome of the honey bee ectoparasitic mite, Tropilaelaps mercedesae, is shaped by the parasitic life history.</title>
        <authorList>
            <person name="Dong X."/>
            <person name="Armstrong S.D."/>
            <person name="Xia D."/>
            <person name="Makepeace B.L."/>
            <person name="Darby A.C."/>
            <person name="Kadowaki T."/>
        </authorList>
    </citation>
    <scope>NUCLEOTIDE SEQUENCE [LARGE SCALE GENOMIC DNA]</scope>
    <source>
        <strain evidence="17">Wuxi-XJTLU</strain>
    </source>
</reference>
<feature type="region of interest" description="Disordered" evidence="14">
    <location>
        <begin position="303"/>
        <end position="326"/>
    </location>
</feature>
<name>A0A1V9XYP5_9ACAR</name>
<accession>A0A1V9XYP5</accession>
<dbReference type="AlphaFoldDB" id="A0A1V9XYP5"/>
<dbReference type="EMBL" id="MNPL01001996">
    <property type="protein sequence ID" value="OQR78627.1"/>
    <property type="molecule type" value="Genomic_DNA"/>
</dbReference>
<dbReference type="OrthoDB" id="20303at2759"/>
<evidence type="ECO:0000313" key="18">
    <source>
        <dbReference type="Proteomes" id="UP000192247"/>
    </source>
</evidence>
<dbReference type="PANTHER" id="PTHR15929:SF0">
    <property type="entry name" value="STORE-OPERATED CALCIUM ENTRY-ASSOCIATED REGULATORY FACTOR"/>
    <property type="match status" value="1"/>
</dbReference>
<feature type="signal peptide" evidence="16">
    <location>
        <begin position="1"/>
        <end position="26"/>
    </location>
</feature>
<evidence type="ECO:0000256" key="12">
    <source>
        <dbReference type="ARBA" id="ARBA00023136"/>
    </source>
</evidence>
<evidence type="ECO:0000256" key="16">
    <source>
        <dbReference type="SAM" id="SignalP"/>
    </source>
</evidence>
<evidence type="ECO:0000256" key="13">
    <source>
        <dbReference type="ARBA" id="ARBA00031116"/>
    </source>
</evidence>
<evidence type="ECO:0000256" key="10">
    <source>
        <dbReference type="ARBA" id="ARBA00022989"/>
    </source>
</evidence>
<keyword evidence="10 15" id="KW-1133">Transmembrane helix</keyword>
<dbReference type="GO" id="GO:2001256">
    <property type="term" value="P:regulation of store-operated calcium entry"/>
    <property type="evidence" value="ECO:0007669"/>
    <property type="project" value="InterPro"/>
</dbReference>
<comment type="subcellular location">
    <subcellularLocation>
        <location evidence="1">Endoplasmic reticulum membrane</location>
        <topology evidence="1">Single-pass type I membrane protein</topology>
    </subcellularLocation>
</comment>
<keyword evidence="11" id="KW-0406">Ion transport</keyword>
<evidence type="ECO:0000256" key="15">
    <source>
        <dbReference type="SAM" id="Phobius"/>
    </source>
</evidence>
<dbReference type="GO" id="GO:0006816">
    <property type="term" value="P:calcium ion transport"/>
    <property type="evidence" value="ECO:0007669"/>
    <property type="project" value="UniProtKB-KW"/>
</dbReference>
<keyword evidence="7 16" id="KW-0732">Signal</keyword>
<evidence type="ECO:0000256" key="2">
    <source>
        <dbReference type="ARBA" id="ARBA00006833"/>
    </source>
</evidence>
<evidence type="ECO:0000256" key="6">
    <source>
        <dbReference type="ARBA" id="ARBA00022692"/>
    </source>
</evidence>
<keyword evidence="8" id="KW-0256">Endoplasmic reticulum</keyword>
<keyword evidence="9" id="KW-0106">Calcium</keyword>
<protein>
    <recommendedName>
        <fullName evidence="3">Store-operated calcium entry-associated regulatory factor</fullName>
    </recommendedName>
    <alternativeName>
        <fullName evidence="13">Transmembrane protein 66</fullName>
    </alternativeName>
</protein>
<keyword evidence="18" id="KW-1185">Reference proteome</keyword>
<comment type="caution">
    <text evidence="17">The sequence shown here is derived from an EMBL/GenBank/DDBJ whole genome shotgun (WGS) entry which is preliminary data.</text>
</comment>
<evidence type="ECO:0000256" key="8">
    <source>
        <dbReference type="ARBA" id="ARBA00022824"/>
    </source>
</evidence>
<dbReference type="InterPro" id="IPR009567">
    <property type="entry name" value="SARAF"/>
</dbReference>
<dbReference type="STRING" id="418985.A0A1V9XYP5"/>
<evidence type="ECO:0000256" key="9">
    <source>
        <dbReference type="ARBA" id="ARBA00022837"/>
    </source>
</evidence>
<dbReference type="GO" id="GO:0005789">
    <property type="term" value="C:endoplasmic reticulum membrane"/>
    <property type="evidence" value="ECO:0007669"/>
    <property type="project" value="UniProtKB-SubCell"/>
</dbReference>
<dbReference type="PANTHER" id="PTHR15929">
    <property type="entry name" value="STORE-OPERATED CALCIUM ENTRY-ASSOCIATED REGULATORY FACTOR"/>
    <property type="match status" value="1"/>
</dbReference>
<feature type="compositionally biased region" description="Gly residues" evidence="14">
    <location>
        <begin position="312"/>
        <end position="326"/>
    </location>
</feature>
<evidence type="ECO:0000256" key="5">
    <source>
        <dbReference type="ARBA" id="ARBA00022568"/>
    </source>
</evidence>
<keyword evidence="12 15" id="KW-0472">Membrane</keyword>
<comment type="similarity">
    <text evidence="2">Belongs to the SARAF family.</text>
</comment>
<evidence type="ECO:0000256" key="11">
    <source>
        <dbReference type="ARBA" id="ARBA00023065"/>
    </source>
</evidence>
<feature type="transmembrane region" description="Helical" evidence="15">
    <location>
        <begin position="188"/>
        <end position="206"/>
    </location>
</feature>
<keyword evidence="5" id="KW-0109">Calcium transport</keyword>
<evidence type="ECO:0000256" key="3">
    <source>
        <dbReference type="ARBA" id="ARBA00016584"/>
    </source>
</evidence>
<evidence type="ECO:0000256" key="1">
    <source>
        <dbReference type="ARBA" id="ARBA00004115"/>
    </source>
</evidence>